<feature type="compositionally biased region" description="Polar residues" evidence="2">
    <location>
        <begin position="742"/>
        <end position="755"/>
    </location>
</feature>
<dbReference type="PANTHER" id="PTHR15607:SF12">
    <property type="entry name" value="SYNAPTONEMAL COMPLEX PROTEIN 2"/>
    <property type="match status" value="1"/>
</dbReference>
<feature type="region of interest" description="Disordered" evidence="2">
    <location>
        <begin position="1066"/>
        <end position="1095"/>
    </location>
</feature>
<feature type="region of interest" description="Disordered" evidence="2">
    <location>
        <begin position="739"/>
        <end position="758"/>
    </location>
</feature>
<feature type="region of interest" description="Disordered" evidence="2">
    <location>
        <begin position="517"/>
        <end position="542"/>
    </location>
</feature>
<gene>
    <name evidence="3" type="ORF">TcWFU_001971</name>
</gene>
<evidence type="ECO:0000313" key="3">
    <source>
        <dbReference type="EMBL" id="KAL5105679.1"/>
    </source>
</evidence>
<feature type="coiled-coil region" evidence="1">
    <location>
        <begin position="1342"/>
        <end position="1369"/>
    </location>
</feature>
<feature type="compositionally biased region" description="Basic residues" evidence="2">
    <location>
        <begin position="1124"/>
        <end position="1144"/>
    </location>
</feature>
<reference evidence="3 4" key="1">
    <citation type="journal article" date="2022" name="Front. Cell. Infect. Microbiol.">
        <title>The Genomes of Two Strains of Taenia crassiceps the Animal Model for the Study of Human Cysticercosis.</title>
        <authorList>
            <person name="Bobes R.J."/>
            <person name="Estrada K."/>
            <person name="Rios-Valencia D.G."/>
            <person name="Calderon-Gallegos A."/>
            <person name="de la Torre P."/>
            <person name="Carrero J.C."/>
            <person name="Sanchez-Flores A."/>
            <person name="Laclette J.P."/>
        </authorList>
    </citation>
    <scope>NUCLEOTIDE SEQUENCE [LARGE SCALE GENOMIC DNA]</scope>
    <source>
        <strain evidence="3">WFUcys</strain>
    </source>
</reference>
<feature type="compositionally biased region" description="Basic and acidic residues" evidence="2">
    <location>
        <begin position="1066"/>
        <end position="1081"/>
    </location>
</feature>
<feature type="compositionally biased region" description="Basic and acidic residues" evidence="2">
    <location>
        <begin position="674"/>
        <end position="691"/>
    </location>
</feature>
<evidence type="ECO:0000256" key="2">
    <source>
        <dbReference type="SAM" id="MobiDB-lite"/>
    </source>
</evidence>
<feature type="region of interest" description="Disordered" evidence="2">
    <location>
        <begin position="1241"/>
        <end position="1264"/>
    </location>
</feature>
<accession>A0ABR4Q7T5</accession>
<feature type="region of interest" description="Disordered" evidence="2">
    <location>
        <begin position="674"/>
        <end position="700"/>
    </location>
</feature>
<dbReference type="PANTHER" id="PTHR15607">
    <property type="entry name" value="SYNAPTONEMAL COMPLEX PROTEIN-RELATED"/>
    <property type="match status" value="1"/>
</dbReference>
<feature type="compositionally biased region" description="Low complexity" evidence="2">
    <location>
        <begin position="1082"/>
        <end position="1095"/>
    </location>
</feature>
<feature type="region of interest" description="Disordered" evidence="2">
    <location>
        <begin position="1120"/>
        <end position="1190"/>
    </location>
</feature>
<protein>
    <submittedName>
        <fullName evidence="3">Synaptonemal complex protein 2</fullName>
    </submittedName>
</protein>
<feature type="compositionally biased region" description="Low complexity" evidence="2">
    <location>
        <begin position="1248"/>
        <end position="1263"/>
    </location>
</feature>
<feature type="compositionally biased region" description="Polar residues" evidence="2">
    <location>
        <begin position="899"/>
        <end position="908"/>
    </location>
</feature>
<evidence type="ECO:0000313" key="4">
    <source>
        <dbReference type="Proteomes" id="UP001651158"/>
    </source>
</evidence>
<feature type="compositionally biased region" description="Polar residues" evidence="2">
    <location>
        <begin position="520"/>
        <end position="529"/>
    </location>
</feature>
<keyword evidence="1" id="KW-0175">Coiled coil</keyword>
<sequence length="1388" mass="152264">MLEAFYPDIIDPNCNIYIKYSILVGLNEISIFPSTTKVELFLKPNIHGIYTSLASHLRSLGDYDTQTQLLEFLLHVIPAARRKDFVEEYIHHGLSNPFCSIIGQQFELAARHFLNLINPIDSVTQTVFSIPCISVRLCGHELTCQTTALKSSNEPSWVDFNLIPERITTYCVLSMRSDSVCDSEEGEQTWETISIHPDVIEEVNVSSMRLEVGDGLVGERIALSISISEPTSNFARFLEVDSEPDIVDGKSVIEFFLNPPDVVKALPGNASRNNHESQSQPLMELLTGLRAYAEKMSPRAAITSSQSPTDCQRQQPNVEFKPKVIFVSCRSPLCVEVGKENTPSPMPKSFFADPDVSFEESAEGLGFRPTASGDRRPRAKPSFKCQTVRTPLSLRVGPDGIVERRKGSSSTNYAATPANRPINSPFSVASGLETPSPCKKSLEAPNLEAVDTSLLLNVFLALCSDEDIASESTRKASAVECPPEEVEIVTPPFSRALSIAHPEGEADQPQISIGRETRQMSKGSTSATNLDPLVEGVSRKGDSCDLDEISATETEETPQSQSCITKARKRAWEKPPCTRRPVSSVEEVQQMADVYDLNEISDTEDADHQPEVKRANLSTFEHFVEENKLELRRKGKREVSETGGSDLTEDIVAVLGSAAKRPLRGCRRSVRLAKQAEKRGEAVPLDGKDSDSGDEDPDTEVLAGSMDVMRNQAALTLSPLLNTPTAPLVPSQEDLLRDENSAGENEISTSYQSNDGGRGQLVLRQCSLVQNSRTPLESARSLHPGPENIDAAGLLKVVSPPHTPPRALIEVHPDKKPGETVYQLSVESLLESPERARRTAVASNDEIHAHLLPVVIPKALSPQIEEDFIPKSGEDIDSVKHKEGRPDIITSVDLDDSKSSLQQPTPAKSTKRVTIDADVFVSPIERPPSSTRRSRRQSRVSTTVNTTVTTTITTDANSTLEDSQMVNRSAPSPMVMSPFQRLEAAVQALESKEKGDPELPASSTDLKTSKRLWDTTATYLADESPCLNAVGVLTPDDKPPPPPGGLIVPAFGNKYFSIAAKARIDRKSTGKEEALRRDSTKSRGSPSRGRRFFASTFAERNRREVEKRFFEVIQKKTANVKDGQKKKKMAGGQQRRKSMSKKQAKKDGESPNLQLSLLEESDGVEKEEGKAFQPPKGSAGAGDDDDSGCRLQSRPAIRRAAAIARSRILETSLQDLNFNDRSPLPSPISVVRKAAKIEGTETAAVRAPGSSSTSTSRRPTLGLFAPTPNTSGVYDFTLSEDDELVKGLPRLGSRKTKGVLKGPVSLLATTPEHSSQPIISAGLITDIDRCIGVVFSTLNIVESEFSNRLNQLRDQVEEIQRLLRCWQQRHPYETEAEEAKREENRVHL</sequence>
<name>A0ABR4Q7T5_9CEST</name>
<feature type="region of interest" description="Disordered" evidence="2">
    <location>
        <begin position="890"/>
        <end position="944"/>
    </location>
</feature>
<dbReference type="Proteomes" id="UP001651158">
    <property type="component" value="Unassembled WGS sequence"/>
</dbReference>
<dbReference type="InterPro" id="IPR024835">
    <property type="entry name" value="SYCP2-like"/>
</dbReference>
<keyword evidence="4" id="KW-1185">Reference proteome</keyword>
<organism evidence="3 4">
    <name type="scientific">Taenia crassiceps</name>
    <dbReference type="NCBI Taxonomy" id="6207"/>
    <lineage>
        <taxon>Eukaryota</taxon>
        <taxon>Metazoa</taxon>
        <taxon>Spiralia</taxon>
        <taxon>Lophotrochozoa</taxon>
        <taxon>Platyhelminthes</taxon>
        <taxon>Cestoda</taxon>
        <taxon>Eucestoda</taxon>
        <taxon>Cyclophyllidea</taxon>
        <taxon>Taeniidae</taxon>
        <taxon>Taenia</taxon>
    </lineage>
</organism>
<evidence type="ECO:0000256" key="1">
    <source>
        <dbReference type="SAM" id="Coils"/>
    </source>
</evidence>
<proteinExistence type="predicted"/>
<dbReference type="EMBL" id="JAKROA010000007">
    <property type="protein sequence ID" value="KAL5105679.1"/>
    <property type="molecule type" value="Genomic_DNA"/>
</dbReference>
<comment type="caution">
    <text evidence="3">The sequence shown here is derived from an EMBL/GenBank/DDBJ whole genome shotgun (WGS) entry which is preliminary data.</text>
</comment>
<feature type="region of interest" description="Disordered" evidence="2">
    <location>
        <begin position="362"/>
        <end position="381"/>
    </location>
</feature>